<dbReference type="InterPro" id="IPR025528">
    <property type="entry name" value="BrnA_antitoxin"/>
</dbReference>
<proteinExistence type="predicted"/>
<dbReference type="RefSeq" id="WP_319961989.1">
    <property type="nucleotide sequence ID" value="NZ_JAXARY010000012.1"/>
</dbReference>
<gene>
    <name evidence="1" type="ORF">QLH52_14165</name>
</gene>
<keyword evidence="2" id="KW-1185">Reference proteome</keyword>
<sequence>MLISPAIARFDKDVLEAFLARGCGWQTRMNDVLKGWLNEHAAD</sequence>
<dbReference type="Proteomes" id="UP001284537">
    <property type="component" value="Unassembled WGS sequence"/>
</dbReference>
<organism evidence="1 2">
    <name type="scientific">Methylomonas defluvii</name>
    <dbReference type="NCBI Taxonomy" id="3045149"/>
    <lineage>
        <taxon>Bacteria</taxon>
        <taxon>Pseudomonadati</taxon>
        <taxon>Pseudomonadota</taxon>
        <taxon>Gammaproteobacteria</taxon>
        <taxon>Methylococcales</taxon>
        <taxon>Methylococcaceae</taxon>
        <taxon>Methylomonas</taxon>
    </lineage>
</organism>
<dbReference type="EMBL" id="JAXARY010000012">
    <property type="protein sequence ID" value="MDX8128434.1"/>
    <property type="molecule type" value="Genomic_DNA"/>
</dbReference>
<comment type="caution">
    <text evidence="1">The sequence shown here is derived from an EMBL/GenBank/DDBJ whole genome shotgun (WGS) entry which is preliminary data.</text>
</comment>
<name>A0ABU4UG35_9GAMM</name>
<protein>
    <submittedName>
        <fullName evidence="1">BrnA antitoxin family protein</fullName>
    </submittedName>
</protein>
<evidence type="ECO:0000313" key="2">
    <source>
        <dbReference type="Proteomes" id="UP001284537"/>
    </source>
</evidence>
<dbReference type="Pfam" id="PF14384">
    <property type="entry name" value="BrnA_antitoxin"/>
    <property type="match status" value="1"/>
</dbReference>
<accession>A0ABU4UG35</accession>
<evidence type="ECO:0000313" key="1">
    <source>
        <dbReference type="EMBL" id="MDX8128434.1"/>
    </source>
</evidence>
<reference evidence="1 2" key="1">
    <citation type="submission" date="2023-11" db="EMBL/GenBank/DDBJ databases">
        <authorList>
            <person name="Ouyang M.-Y."/>
        </authorList>
    </citation>
    <scope>NUCLEOTIDE SEQUENCE [LARGE SCALE GENOMIC DNA]</scope>
    <source>
        <strain evidence="1 2">OY6</strain>
    </source>
</reference>